<evidence type="ECO:0000256" key="7">
    <source>
        <dbReference type="SAM" id="MobiDB-lite"/>
    </source>
</evidence>
<dbReference type="STRING" id="106004.A0A1Y2EC51"/>
<dbReference type="AlphaFoldDB" id="A0A1Y2EC51"/>
<keyword evidence="3" id="KW-0698">rRNA processing</keyword>
<evidence type="ECO:0000256" key="5">
    <source>
        <dbReference type="ARBA" id="ARBA00022884"/>
    </source>
</evidence>
<dbReference type="Gene3D" id="2.40.50.100">
    <property type="match status" value="1"/>
</dbReference>
<dbReference type="SUPFAM" id="SSF54791">
    <property type="entry name" value="Eukaryotic type KH-domain (KH-domain type I)"/>
    <property type="match status" value="1"/>
</dbReference>
<feature type="domain" description="RRP4 S1" evidence="10">
    <location>
        <begin position="103"/>
        <end position="174"/>
    </location>
</feature>
<keyword evidence="12" id="KW-1185">Reference proteome</keyword>
<comment type="subcellular location">
    <subcellularLocation>
        <location evidence="1">Nucleus</location>
    </subcellularLocation>
</comment>
<accession>A0A1Y2EC51</accession>
<evidence type="ECO:0000259" key="8">
    <source>
        <dbReference type="Pfam" id="PF14382"/>
    </source>
</evidence>
<dbReference type="PANTHER" id="PTHR21321:SF4">
    <property type="entry name" value="EXOSOME COMPLEX COMPONENT RRP4"/>
    <property type="match status" value="1"/>
</dbReference>
<dbReference type="InterPro" id="IPR012340">
    <property type="entry name" value="NA-bd_OB-fold"/>
</dbReference>
<evidence type="ECO:0000256" key="6">
    <source>
        <dbReference type="ARBA" id="ARBA00023242"/>
    </source>
</evidence>
<evidence type="ECO:0000313" key="11">
    <source>
        <dbReference type="EMBL" id="ORY69148.1"/>
    </source>
</evidence>
<dbReference type="Pfam" id="PF14382">
    <property type="entry name" value="ECR1_N"/>
    <property type="match status" value="1"/>
</dbReference>
<keyword evidence="4" id="KW-0271">Exosome</keyword>
<evidence type="ECO:0000256" key="1">
    <source>
        <dbReference type="ARBA" id="ARBA00004123"/>
    </source>
</evidence>
<dbReference type="GO" id="GO:0034475">
    <property type="term" value="P:U4 snRNA 3'-end processing"/>
    <property type="evidence" value="ECO:0007669"/>
    <property type="project" value="TreeGrafter"/>
</dbReference>
<dbReference type="InterPro" id="IPR026699">
    <property type="entry name" value="Exosome_RNA_bind1/RRP40/RRP4"/>
</dbReference>
<dbReference type="InterPro" id="IPR048565">
    <property type="entry name" value="S1_RRP4"/>
</dbReference>
<evidence type="ECO:0000313" key="12">
    <source>
        <dbReference type="Proteomes" id="UP000193467"/>
    </source>
</evidence>
<feature type="region of interest" description="Disordered" evidence="7">
    <location>
        <begin position="1"/>
        <end position="22"/>
    </location>
</feature>
<keyword evidence="6" id="KW-0539">Nucleus</keyword>
<dbReference type="GO" id="GO:0000467">
    <property type="term" value="P:exonucleolytic trimming to generate mature 3'-end of 5.8S rRNA from tricistronic rRNA transcript (SSU-rRNA, 5.8S rRNA, LSU-rRNA)"/>
    <property type="evidence" value="ECO:0007669"/>
    <property type="project" value="TreeGrafter"/>
</dbReference>
<keyword evidence="5" id="KW-0694">RNA-binding</keyword>
<dbReference type="PANTHER" id="PTHR21321">
    <property type="entry name" value="PNAS-3 RELATED"/>
    <property type="match status" value="1"/>
</dbReference>
<dbReference type="GO" id="GO:0071028">
    <property type="term" value="P:nuclear mRNA surveillance"/>
    <property type="evidence" value="ECO:0007669"/>
    <property type="project" value="UniProtKB-ARBA"/>
</dbReference>
<dbReference type="Gene3D" id="2.40.50.140">
    <property type="entry name" value="Nucleic acid-binding proteins"/>
    <property type="match status" value="1"/>
</dbReference>
<proteinExistence type="inferred from homology"/>
<dbReference type="GO" id="GO:0000177">
    <property type="term" value="C:cytoplasmic exosome (RNase complex)"/>
    <property type="evidence" value="ECO:0007669"/>
    <property type="project" value="TreeGrafter"/>
</dbReference>
<dbReference type="GO" id="GO:0071035">
    <property type="term" value="P:nuclear polyadenylation-dependent rRNA catabolic process"/>
    <property type="evidence" value="ECO:0007669"/>
    <property type="project" value="TreeGrafter"/>
</dbReference>
<sequence length="335" mass="36410">MFRIVTASTSAYVEPTPSTRPTDAMEDILMEEEFGADGDGTGPSRAQAVGGGRVTGPGEAIADSGKWMRGHGTYVQDEKVLASVAGTLERVNKLVSVRPLRTKYRPEVGDLVIGRIVEVGPRRWKVEAYAAQNAVLMLSSINLPGGVQRRKLESDELQMRTFFQEGDLLVAEVQAFFADGAMSLHTRSLKYGKLKNGTLVTVPPSLIVRLKSHFHSLPFGVDLIIGLNGYIWISKTVAKQIRLDGEEAGFGEESGEGVYSSENEDISPTIRMAITRTSLVISLLAKYCIPISADIITEAYETSIRLVGESPEGLRSLGRLEVGEEVLRALALGRE</sequence>
<dbReference type="GO" id="GO:0071038">
    <property type="term" value="P:TRAMP-dependent tRNA surveillance pathway"/>
    <property type="evidence" value="ECO:0007669"/>
    <property type="project" value="TreeGrafter"/>
</dbReference>
<dbReference type="FunFam" id="2.40.50.140:FF:000038">
    <property type="entry name" value="Exosome complex component RRP4"/>
    <property type="match status" value="1"/>
</dbReference>
<comment type="caution">
    <text evidence="11">The sequence shown here is derived from an EMBL/GenBank/DDBJ whole genome shotgun (WGS) entry which is preliminary data.</text>
</comment>
<dbReference type="CDD" id="cd22525">
    <property type="entry name" value="KH-I_Rrp4_eukar"/>
    <property type="match status" value="1"/>
</dbReference>
<dbReference type="GO" id="GO:0000176">
    <property type="term" value="C:nuclear exosome (RNase complex)"/>
    <property type="evidence" value="ECO:0007669"/>
    <property type="project" value="TreeGrafter"/>
</dbReference>
<dbReference type="GO" id="GO:0003723">
    <property type="term" value="F:RNA binding"/>
    <property type="evidence" value="ECO:0007669"/>
    <property type="project" value="UniProtKB-KW"/>
</dbReference>
<dbReference type="GO" id="GO:0071051">
    <property type="term" value="P:poly(A)-dependent snoRNA 3'-end processing"/>
    <property type="evidence" value="ECO:0007669"/>
    <property type="project" value="TreeGrafter"/>
</dbReference>
<comment type="similarity">
    <text evidence="2">Belongs to the RRP4 family.</text>
</comment>
<dbReference type="InterPro" id="IPR004088">
    <property type="entry name" value="KH_dom_type_1"/>
</dbReference>
<evidence type="ECO:0000256" key="3">
    <source>
        <dbReference type="ARBA" id="ARBA00022552"/>
    </source>
</evidence>
<gene>
    <name evidence="11" type="ORF">BCR35DRAFT_282604</name>
</gene>
<dbReference type="GO" id="GO:0071034">
    <property type="term" value="P:CUT catabolic process"/>
    <property type="evidence" value="ECO:0007669"/>
    <property type="project" value="TreeGrafter"/>
</dbReference>
<evidence type="ECO:0000259" key="10">
    <source>
        <dbReference type="Pfam" id="PF21266"/>
    </source>
</evidence>
<reference evidence="11 12" key="1">
    <citation type="submission" date="2016-07" db="EMBL/GenBank/DDBJ databases">
        <title>Pervasive Adenine N6-methylation of Active Genes in Fungi.</title>
        <authorList>
            <consortium name="DOE Joint Genome Institute"/>
            <person name="Mondo S.J."/>
            <person name="Dannebaum R.O."/>
            <person name="Kuo R.C."/>
            <person name="Labutti K."/>
            <person name="Haridas S."/>
            <person name="Kuo A."/>
            <person name="Salamov A."/>
            <person name="Ahrendt S.R."/>
            <person name="Lipzen A."/>
            <person name="Sullivan W."/>
            <person name="Andreopoulos W.B."/>
            <person name="Clum A."/>
            <person name="Lindquist E."/>
            <person name="Daum C."/>
            <person name="Ramamoorthy G.K."/>
            <person name="Gryganskyi A."/>
            <person name="Culley D."/>
            <person name="Magnuson J.K."/>
            <person name="James T.Y."/>
            <person name="O'Malley M.A."/>
            <person name="Stajich J.E."/>
            <person name="Spatafora J.W."/>
            <person name="Visel A."/>
            <person name="Grigoriev I.V."/>
        </authorList>
    </citation>
    <scope>NUCLEOTIDE SEQUENCE [LARGE SCALE GENOMIC DNA]</scope>
    <source>
        <strain evidence="11 12">62-1032</strain>
    </source>
</reference>
<evidence type="ECO:0000259" key="9">
    <source>
        <dbReference type="Pfam" id="PF15985"/>
    </source>
</evidence>
<dbReference type="Pfam" id="PF15985">
    <property type="entry name" value="KH_6"/>
    <property type="match status" value="1"/>
</dbReference>
<feature type="domain" description="Exosome complex component N-terminal" evidence="8">
    <location>
        <begin position="57"/>
        <end position="91"/>
    </location>
</feature>
<dbReference type="Proteomes" id="UP000193467">
    <property type="component" value="Unassembled WGS sequence"/>
</dbReference>
<dbReference type="OrthoDB" id="1650at2759"/>
<feature type="domain" description="K Homology" evidence="9">
    <location>
        <begin position="197"/>
        <end position="238"/>
    </location>
</feature>
<dbReference type="FunCoup" id="A0A1Y2EC51">
    <property type="interactions" value="750"/>
</dbReference>
<dbReference type="InterPro" id="IPR036612">
    <property type="entry name" value="KH_dom_type_1_sf"/>
</dbReference>
<dbReference type="InParanoid" id="A0A1Y2EC51"/>
<organism evidence="11 12">
    <name type="scientific">Leucosporidium creatinivorum</name>
    <dbReference type="NCBI Taxonomy" id="106004"/>
    <lineage>
        <taxon>Eukaryota</taxon>
        <taxon>Fungi</taxon>
        <taxon>Dikarya</taxon>
        <taxon>Basidiomycota</taxon>
        <taxon>Pucciniomycotina</taxon>
        <taxon>Microbotryomycetes</taxon>
        <taxon>Leucosporidiales</taxon>
        <taxon>Leucosporidium</taxon>
    </lineage>
</organism>
<dbReference type="EMBL" id="MCGR01000058">
    <property type="protein sequence ID" value="ORY69148.1"/>
    <property type="molecule type" value="Genomic_DNA"/>
</dbReference>
<evidence type="ECO:0000256" key="2">
    <source>
        <dbReference type="ARBA" id="ARBA00009155"/>
    </source>
</evidence>
<feature type="compositionally biased region" description="Polar residues" evidence="7">
    <location>
        <begin position="1"/>
        <end position="21"/>
    </location>
</feature>
<dbReference type="Pfam" id="PF21266">
    <property type="entry name" value="S1_RRP4"/>
    <property type="match status" value="1"/>
</dbReference>
<name>A0A1Y2EC51_9BASI</name>
<protein>
    <submittedName>
        <fullName evidence="11">Uncharacterized protein</fullName>
    </submittedName>
</protein>
<dbReference type="SUPFAM" id="SSF110324">
    <property type="entry name" value="Ribosomal L27 protein-like"/>
    <property type="match status" value="1"/>
</dbReference>
<dbReference type="CDD" id="cd05789">
    <property type="entry name" value="S1_Rrp4"/>
    <property type="match status" value="1"/>
</dbReference>
<dbReference type="SUPFAM" id="SSF50249">
    <property type="entry name" value="Nucleic acid-binding proteins"/>
    <property type="match status" value="1"/>
</dbReference>
<dbReference type="InterPro" id="IPR025721">
    <property type="entry name" value="Exosome_cplx_N_dom"/>
</dbReference>
<evidence type="ECO:0000256" key="4">
    <source>
        <dbReference type="ARBA" id="ARBA00022835"/>
    </source>
</evidence>